<reference evidence="2" key="1">
    <citation type="submission" date="2020-05" db="EMBL/GenBank/DDBJ databases">
        <authorList>
            <person name="Chiriac C."/>
            <person name="Salcher M."/>
            <person name="Ghai R."/>
            <person name="Kavagutti S V."/>
        </authorList>
    </citation>
    <scope>NUCLEOTIDE SEQUENCE</scope>
</reference>
<accession>A0A6J7P6Q0</accession>
<dbReference type="SUPFAM" id="SSF143120">
    <property type="entry name" value="YefM-like"/>
    <property type="match status" value="1"/>
</dbReference>
<protein>
    <submittedName>
        <fullName evidence="2">Unannotated protein</fullName>
    </submittedName>
</protein>
<proteinExistence type="inferred from homology"/>
<dbReference type="Pfam" id="PF02604">
    <property type="entry name" value="PhdYeFM_antitox"/>
    <property type="match status" value="1"/>
</dbReference>
<comment type="similarity">
    <text evidence="1">Belongs to the phD/YefM antitoxin family.</text>
</comment>
<dbReference type="Gene3D" id="3.40.1620.10">
    <property type="entry name" value="YefM-like domain"/>
    <property type="match status" value="1"/>
</dbReference>
<dbReference type="InterPro" id="IPR036165">
    <property type="entry name" value="YefM-like_sf"/>
</dbReference>
<sequence length="117" mass="12806">MHRNMFGLSMTLDRPSVEHSLSVIDAASRGVPALVREAEHGEALMVTRRGVPVAYVLGVSHWERLNELESDLRDVALLLARAATDTGARTSLDDAISSFGYTRDELEAELEADLTRG</sequence>
<dbReference type="InterPro" id="IPR006442">
    <property type="entry name" value="Antitoxin_Phd/YefM"/>
</dbReference>
<evidence type="ECO:0000313" key="2">
    <source>
        <dbReference type="EMBL" id="CAB4998863.1"/>
    </source>
</evidence>
<evidence type="ECO:0000256" key="1">
    <source>
        <dbReference type="ARBA" id="ARBA00009981"/>
    </source>
</evidence>
<dbReference type="NCBIfam" id="TIGR01552">
    <property type="entry name" value="phd_fam"/>
    <property type="match status" value="1"/>
</dbReference>
<name>A0A6J7P6Q0_9ZZZZ</name>
<gene>
    <name evidence="2" type="ORF">UFOPK3992_00508</name>
</gene>
<organism evidence="2">
    <name type="scientific">freshwater metagenome</name>
    <dbReference type="NCBI Taxonomy" id="449393"/>
    <lineage>
        <taxon>unclassified sequences</taxon>
        <taxon>metagenomes</taxon>
        <taxon>ecological metagenomes</taxon>
    </lineage>
</organism>
<dbReference type="AlphaFoldDB" id="A0A6J7P6Q0"/>
<dbReference type="EMBL" id="CAFBOZ010000054">
    <property type="protein sequence ID" value="CAB4998863.1"/>
    <property type="molecule type" value="Genomic_DNA"/>
</dbReference>